<evidence type="ECO:0000313" key="2">
    <source>
        <dbReference type="Proteomes" id="UP000007113"/>
    </source>
</evidence>
<dbReference type="HOGENOM" id="CLU_2422818_0_0_0"/>
<dbReference type="KEGG" id="gma:AciX8_0711"/>
<reference evidence="1 2" key="1">
    <citation type="submission" date="2011-11" db="EMBL/GenBank/DDBJ databases">
        <title>Complete sequence of Granulicella mallensis MP5ACTX8.</title>
        <authorList>
            <consortium name="US DOE Joint Genome Institute"/>
            <person name="Lucas S."/>
            <person name="Copeland A."/>
            <person name="Lapidus A."/>
            <person name="Cheng J.-F."/>
            <person name="Goodwin L."/>
            <person name="Pitluck S."/>
            <person name="Peters L."/>
            <person name="Lu M."/>
            <person name="Detter J.C."/>
            <person name="Han C."/>
            <person name="Tapia R."/>
            <person name="Land M."/>
            <person name="Hauser L."/>
            <person name="Kyrpides N."/>
            <person name="Ivanova N."/>
            <person name="Mikhailova N."/>
            <person name="Pagani I."/>
            <person name="Rawat S."/>
            <person name="Mannisto M."/>
            <person name="Haggblom M."/>
            <person name="Woyke T."/>
        </authorList>
    </citation>
    <scope>NUCLEOTIDE SEQUENCE [LARGE SCALE GENOMIC DNA]</scope>
    <source>
        <strain evidence="2">ATCC BAA-1857 / DSM 23137 / MP5ACTX8</strain>
    </source>
</reference>
<name>G8NRU7_GRAMM</name>
<sequence length="91" mass="10586">MFRSPLFSRGLIVSDEGFRVRLLSRYFLLYEEEGLSVKLQFEGDTRKDLFYGSIESPSTDMPLSLSPETEKRIYGNVQRALEWKGFSVRLV</sequence>
<dbReference type="EMBL" id="CP003130">
    <property type="protein sequence ID" value="AEU35060.1"/>
    <property type="molecule type" value="Genomic_DNA"/>
</dbReference>
<dbReference type="Proteomes" id="UP000007113">
    <property type="component" value="Chromosome"/>
</dbReference>
<keyword evidence="2" id="KW-1185">Reference proteome</keyword>
<accession>G8NRU7</accession>
<dbReference type="AlphaFoldDB" id="G8NRU7"/>
<evidence type="ECO:0000313" key="1">
    <source>
        <dbReference type="EMBL" id="AEU35060.1"/>
    </source>
</evidence>
<organism evidence="1 2">
    <name type="scientific">Granulicella mallensis (strain ATCC BAA-1857 / DSM 23137 / MP5ACTX8)</name>
    <dbReference type="NCBI Taxonomy" id="682795"/>
    <lineage>
        <taxon>Bacteria</taxon>
        <taxon>Pseudomonadati</taxon>
        <taxon>Acidobacteriota</taxon>
        <taxon>Terriglobia</taxon>
        <taxon>Terriglobales</taxon>
        <taxon>Acidobacteriaceae</taxon>
        <taxon>Granulicella</taxon>
    </lineage>
</organism>
<proteinExistence type="predicted"/>
<protein>
    <submittedName>
        <fullName evidence="1">Uncharacterized protein</fullName>
    </submittedName>
</protein>
<gene>
    <name evidence="1" type="ordered locus">AciX8_0711</name>
</gene>
<dbReference type="STRING" id="682795.AciX8_0711"/>